<keyword evidence="5 7" id="KW-0456">Lyase</keyword>
<dbReference type="CDD" id="cd08010">
    <property type="entry name" value="MltG_like"/>
    <property type="match status" value="1"/>
</dbReference>
<dbReference type="OrthoDB" id="9814591at2"/>
<dbReference type="Gene3D" id="3.30.160.60">
    <property type="entry name" value="Classic Zinc Finger"/>
    <property type="match status" value="1"/>
</dbReference>
<dbReference type="RefSeq" id="WP_138932525.1">
    <property type="nucleotide sequence ID" value="NZ_SWMU01000004.1"/>
</dbReference>
<dbReference type="Proteomes" id="UP000306552">
    <property type="component" value="Unassembled WGS sequence"/>
</dbReference>
<keyword evidence="4 7" id="KW-0472">Membrane</keyword>
<evidence type="ECO:0000256" key="4">
    <source>
        <dbReference type="ARBA" id="ARBA00023136"/>
    </source>
</evidence>
<dbReference type="GO" id="GO:0008932">
    <property type="term" value="F:lytic endotransglycosylase activity"/>
    <property type="evidence" value="ECO:0007669"/>
    <property type="project" value="UniProtKB-UniRule"/>
</dbReference>
<proteinExistence type="inferred from homology"/>
<evidence type="ECO:0000256" key="1">
    <source>
        <dbReference type="ARBA" id="ARBA00022475"/>
    </source>
</evidence>
<dbReference type="NCBIfam" id="TIGR00247">
    <property type="entry name" value="endolytic transglycosylase MltG"/>
    <property type="match status" value="1"/>
</dbReference>
<evidence type="ECO:0000313" key="8">
    <source>
        <dbReference type="EMBL" id="TKS55697.1"/>
    </source>
</evidence>
<evidence type="ECO:0000256" key="7">
    <source>
        <dbReference type="HAMAP-Rule" id="MF_02065"/>
    </source>
</evidence>
<evidence type="ECO:0000256" key="5">
    <source>
        <dbReference type="ARBA" id="ARBA00023239"/>
    </source>
</evidence>
<evidence type="ECO:0000256" key="6">
    <source>
        <dbReference type="ARBA" id="ARBA00023316"/>
    </source>
</evidence>
<dbReference type="GO" id="GO:0071555">
    <property type="term" value="P:cell wall organization"/>
    <property type="evidence" value="ECO:0007669"/>
    <property type="project" value="UniProtKB-KW"/>
</dbReference>
<dbReference type="GO" id="GO:0009252">
    <property type="term" value="P:peptidoglycan biosynthetic process"/>
    <property type="evidence" value="ECO:0007669"/>
    <property type="project" value="UniProtKB-UniRule"/>
</dbReference>
<dbReference type="Pfam" id="PF02618">
    <property type="entry name" value="YceG"/>
    <property type="match status" value="1"/>
</dbReference>
<sequence>MYIKRILLFIAIALALVLGYMSYTIYQAIFSPNTAFKAKSVSVYISKHDNYDSLIQQLEPVLKDTESFISVAKRKEYQPQAGHYIIKKDMNNNEMVNVLRSQNTPIDITFNNAESLAELSGILASQFDVDSIELHKVLSAESFLKQKQMTPQQSLSLYIPNTYEFYWNAKPKDIQNRLLEQSEKFWNASREDKRKALNLNRLEVSVLASIVQKETLKVDERPKVAGVYINRLKRGMKLQADPTVIYALKQKYKTPDTIIRRVLTKDLKIDSPFNTYKYAGLPPAPLIMPDISSIDAVLNYEQHKYLYFVASTTNPGYHIFAKTLREHNRNARQYRRWINQQQIYR</sequence>
<dbReference type="PANTHER" id="PTHR30518:SF2">
    <property type="entry name" value="ENDOLYTIC MUREIN TRANSGLYCOSYLASE"/>
    <property type="match status" value="1"/>
</dbReference>
<organism evidence="8 9">
    <name type="scientific">Mesohalobacter halotolerans</name>
    <dbReference type="NCBI Taxonomy" id="1883405"/>
    <lineage>
        <taxon>Bacteria</taxon>
        <taxon>Pseudomonadati</taxon>
        <taxon>Bacteroidota</taxon>
        <taxon>Flavobacteriia</taxon>
        <taxon>Flavobacteriales</taxon>
        <taxon>Flavobacteriaceae</taxon>
        <taxon>Mesohalobacter</taxon>
    </lineage>
</organism>
<name>A0A4U5TNT7_9FLAO</name>
<dbReference type="PANTHER" id="PTHR30518">
    <property type="entry name" value="ENDOLYTIC MUREIN TRANSGLYCOSYLASE"/>
    <property type="match status" value="1"/>
</dbReference>
<dbReference type="EC" id="4.2.2.29" evidence="7"/>
<dbReference type="InterPro" id="IPR003770">
    <property type="entry name" value="MLTG-like"/>
</dbReference>
<keyword evidence="2 7" id="KW-0812">Transmembrane</keyword>
<protein>
    <recommendedName>
        <fullName evidence="7">Endolytic murein transglycosylase</fullName>
        <ecNumber evidence="7">4.2.2.29</ecNumber>
    </recommendedName>
    <alternativeName>
        <fullName evidence="7">Peptidoglycan lytic transglycosylase</fullName>
    </alternativeName>
    <alternativeName>
        <fullName evidence="7">Peptidoglycan polymerization terminase</fullName>
    </alternativeName>
</protein>
<keyword evidence="9" id="KW-1185">Reference proteome</keyword>
<reference evidence="8 9" key="1">
    <citation type="submission" date="2019-04" db="EMBL/GenBank/DDBJ databases">
        <title>Psychroflexus halotolerans sp. nov., isolated from a marine solar saltern.</title>
        <authorList>
            <person name="Feng X."/>
        </authorList>
    </citation>
    <scope>NUCLEOTIDE SEQUENCE [LARGE SCALE GENOMIC DNA]</scope>
    <source>
        <strain evidence="8 9">WDS2C27</strain>
    </source>
</reference>
<dbReference type="GO" id="GO:0005886">
    <property type="term" value="C:plasma membrane"/>
    <property type="evidence" value="ECO:0007669"/>
    <property type="project" value="UniProtKB-UniRule"/>
</dbReference>
<dbReference type="AlphaFoldDB" id="A0A4U5TNT7"/>
<dbReference type="HAMAP" id="MF_02065">
    <property type="entry name" value="MltG"/>
    <property type="match status" value="1"/>
</dbReference>
<accession>A0A4U5TNT7</accession>
<comment type="function">
    <text evidence="7">Functions as a peptidoglycan terminase that cleaves nascent peptidoglycan strands endolytically to terminate their elongation.</text>
</comment>
<dbReference type="EMBL" id="SWMU01000004">
    <property type="protein sequence ID" value="TKS55697.1"/>
    <property type="molecule type" value="Genomic_DNA"/>
</dbReference>
<keyword evidence="3 7" id="KW-1133">Transmembrane helix</keyword>
<keyword evidence="6 7" id="KW-0961">Cell wall biogenesis/degradation</keyword>
<comment type="catalytic activity">
    <reaction evidence="7">
        <text>a peptidoglycan chain = a peptidoglycan chain with N-acetyl-1,6-anhydromuramyl-[peptide] at the reducing end + a peptidoglycan chain with N-acetylglucosamine at the non-reducing end.</text>
        <dbReference type="EC" id="4.2.2.29"/>
    </reaction>
</comment>
<keyword evidence="1 7" id="KW-1003">Cell membrane</keyword>
<comment type="caution">
    <text evidence="8">The sequence shown here is derived from an EMBL/GenBank/DDBJ whole genome shotgun (WGS) entry which is preliminary data.</text>
</comment>
<evidence type="ECO:0000313" key="9">
    <source>
        <dbReference type="Proteomes" id="UP000306552"/>
    </source>
</evidence>
<comment type="similarity">
    <text evidence="7">Belongs to the transglycosylase MltG family.</text>
</comment>
<feature type="site" description="Important for catalytic activity" evidence="7">
    <location>
        <position position="214"/>
    </location>
</feature>
<gene>
    <name evidence="7 8" type="primary">mltG</name>
    <name evidence="8" type="ORF">FCN74_10355</name>
</gene>
<evidence type="ECO:0000256" key="2">
    <source>
        <dbReference type="ARBA" id="ARBA00022692"/>
    </source>
</evidence>
<evidence type="ECO:0000256" key="3">
    <source>
        <dbReference type="ARBA" id="ARBA00022989"/>
    </source>
</evidence>